<evidence type="ECO:0008006" key="3">
    <source>
        <dbReference type="Google" id="ProtNLM"/>
    </source>
</evidence>
<evidence type="ECO:0000313" key="2">
    <source>
        <dbReference type="Proteomes" id="UP000271889"/>
    </source>
</evidence>
<dbReference type="PANTHER" id="PTHR12277:SF39">
    <property type="entry name" value="SERINE AMINOPEPTIDASE S33 DOMAIN-CONTAINING PROTEIN"/>
    <property type="match status" value="1"/>
</dbReference>
<keyword evidence="2" id="KW-1185">Reference proteome</keyword>
<reference evidence="1 2" key="1">
    <citation type="submission" date="2018-11" db="EMBL/GenBank/DDBJ databases">
        <authorList>
            <consortium name="Pathogen Informatics"/>
        </authorList>
    </citation>
    <scope>NUCLEOTIDE SEQUENCE [LARGE SCALE GENOMIC DNA]</scope>
</reference>
<dbReference type="Gene3D" id="3.40.50.1820">
    <property type="entry name" value="alpha/beta hydrolase"/>
    <property type="match status" value="1"/>
</dbReference>
<name>A0A3P6RE43_CYLGO</name>
<dbReference type="GO" id="GO:0010008">
    <property type="term" value="C:endosome membrane"/>
    <property type="evidence" value="ECO:0007669"/>
    <property type="project" value="TreeGrafter"/>
</dbReference>
<gene>
    <name evidence="1" type="ORF">CGOC_LOCUS3968</name>
</gene>
<evidence type="ECO:0000313" key="1">
    <source>
        <dbReference type="EMBL" id="VDK57387.1"/>
    </source>
</evidence>
<dbReference type="PANTHER" id="PTHR12277">
    <property type="entry name" value="ALPHA/BETA HYDROLASE DOMAIN-CONTAINING PROTEIN"/>
    <property type="match status" value="1"/>
</dbReference>
<dbReference type="SUPFAM" id="SSF53474">
    <property type="entry name" value="alpha/beta-Hydrolases"/>
    <property type="match status" value="1"/>
</dbReference>
<organism evidence="1 2">
    <name type="scientific">Cylicostephanus goldi</name>
    <name type="common">Nematode worm</name>
    <dbReference type="NCBI Taxonomy" id="71465"/>
    <lineage>
        <taxon>Eukaryota</taxon>
        <taxon>Metazoa</taxon>
        <taxon>Ecdysozoa</taxon>
        <taxon>Nematoda</taxon>
        <taxon>Chromadorea</taxon>
        <taxon>Rhabditida</taxon>
        <taxon>Rhabditina</taxon>
        <taxon>Rhabditomorpha</taxon>
        <taxon>Strongyloidea</taxon>
        <taxon>Strongylidae</taxon>
        <taxon>Cylicostephanus</taxon>
    </lineage>
</organism>
<proteinExistence type="predicted"/>
<dbReference type="Proteomes" id="UP000271889">
    <property type="component" value="Unassembled WGS sequence"/>
</dbReference>
<dbReference type="GO" id="GO:0005886">
    <property type="term" value="C:plasma membrane"/>
    <property type="evidence" value="ECO:0007669"/>
    <property type="project" value="TreeGrafter"/>
</dbReference>
<dbReference type="GO" id="GO:0008474">
    <property type="term" value="F:palmitoyl-(protein) hydrolase activity"/>
    <property type="evidence" value="ECO:0007669"/>
    <property type="project" value="TreeGrafter"/>
</dbReference>
<protein>
    <recommendedName>
        <fullName evidence="3">Peptidase S9 prolyl oligopeptidase catalytic domain-containing protein</fullName>
    </recommendedName>
</protein>
<dbReference type="AlphaFoldDB" id="A0A3P6RE43"/>
<accession>A0A3P6RE43</accession>
<dbReference type="EMBL" id="UYRV01010367">
    <property type="protein sequence ID" value="VDK57387.1"/>
    <property type="molecule type" value="Genomic_DNA"/>
</dbReference>
<dbReference type="InterPro" id="IPR029058">
    <property type="entry name" value="AB_hydrolase_fold"/>
</dbReference>
<dbReference type="OrthoDB" id="446723at2759"/>
<sequence length="130" mass="14775">MVAPFTSGLRLFGRKPAEVNTSKLDRFVTYDKMPKVHVPVLVCHGAADEAIPVEHGLTITKRAPRAVTPLFIQGADHMSVFNGKYLQTFRRIRKSVNSPIISRNLWMKKLTLHVLKNLVTAQMNEDFLKY</sequence>